<dbReference type="PROSITE" id="PS00616">
    <property type="entry name" value="HIS_ACID_PHOSPHAT_1"/>
    <property type="match status" value="1"/>
</dbReference>
<comment type="subcellular location">
    <subcellularLocation>
        <location evidence="1 11">Cytoplasm</location>
        <location evidence="1 11">Cytosol</location>
    </subcellularLocation>
</comment>
<evidence type="ECO:0000259" key="13">
    <source>
        <dbReference type="Pfam" id="PF08443"/>
    </source>
</evidence>
<keyword evidence="7 11" id="KW-0418">Kinase</keyword>
<feature type="compositionally biased region" description="Basic and acidic residues" evidence="12">
    <location>
        <begin position="145"/>
        <end position="156"/>
    </location>
</feature>
<dbReference type="SUPFAM" id="SSF56059">
    <property type="entry name" value="Glutathione synthetase ATP-binding domain-like"/>
    <property type="match status" value="1"/>
</dbReference>
<evidence type="ECO:0000256" key="5">
    <source>
        <dbReference type="ARBA" id="ARBA00022679"/>
    </source>
</evidence>
<evidence type="ECO:0000256" key="8">
    <source>
        <dbReference type="ARBA" id="ARBA00022840"/>
    </source>
</evidence>
<evidence type="ECO:0000313" key="15">
    <source>
        <dbReference type="Proteomes" id="UP000039865"/>
    </source>
</evidence>
<evidence type="ECO:0000256" key="3">
    <source>
        <dbReference type="ARBA" id="ARBA00022490"/>
    </source>
</evidence>
<gene>
    <name evidence="14" type="primary">Contig11711.g12528</name>
    <name evidence="14" type="ORF">STYLEM_12305</name>
</gene>
<dbReference type="PANTHER" id="PTHR12750">
    <property type="entry name" value="DIPHOSPHOINOSITOL PENTAKISPHOSPHATE KINASE"/>
    <property type="match status" value="1"/>
</dbReference>
<dbReference type="EMBL" id="CCKQ01011696">
    <property type="protein sequence ID" value="CDW83263.1"/>
    <property type="molecule type" value="Genomic_DNA"/>
</dbReference>
<evidence type="ECO:0000256" key="12">
    <source>
        <dbReference type="SAM" id="MobiDB-lite"/>
    </source>
</evidence>
<dbReference type="SUPFAM" id="SSF53254">
    <property type="entry name" value="Phosphoglycerate mutase-like"/>
    <property type="match status" value="1"/>
</dbReference>
<keyword evidence="3 11" id="KW-0963">Cytoplasm</keyword>
<feature type="compositionally biased region" description="Polar residues" evidence="12">
    <location>
        <begin position="110"/>
        <end position="142"/>
    </location>
</feature>
<dbReference type="InterPro" id="IPR037446">
    <property type="entry name" value="His_Pase_VIP1"/>
</dbReference>
<dbReference type="AlphaFoldDB" id="A0A078AQT8"/>
<dbReference type="InterPro" id="IPR000560">
    <property type="entry name" value="His_Pase_clade-2"/>
</dbReference>
<dbReference type="Pfam" id="PF08443">
    <property type="entry name" value="RimK"/>
    <property type="match status" value="1"/>
</dbReference>
<organism evidence="14 15">
    <name type="scientific">Stylonychia lemnae</name>
    <name type="common">Ciliate</name>
    <dbReference type="NCBI Taxonomy" id="5949"/>
    <lineage>
        <taxon>Eukaryota</taxon>
        <taxon>Sar</taxon>
        <taxon>Alveolata</taxon>
        <taxon>Ciliophora</taxon>
        <taxon>Intramacronucleata</taxon>
        <taxon>Spirotrichea</taxon>
        <taxon>Stichotrichia</taxon>
        <taxon>Sporadotrichida</taxon>
        <taxon>Oxytrichidae</taxon>
        <taxon>Stylonychinae</taxon>
        <taxon>Stylonychia</taxon>
    </lineage>
</organism>
<dbReference type="InParanoid" id="A0A078AQT8"/>
<evidence type="ECO:0000256" key="4">
    <source>
        <dbReference type="ARBA" id="ARBA00022553"/>
    </source>
</evidence>
<dbReference type="PANTHER" id="PTHR12750:SF9">
    <property type="entry name" value="INOSITOL HEXAKISPHOSPHATE AND DIPHOSPHOINOSITOL-PENTAKISPHOSPHATE KINASE"/>
    <property type="match status" value="1"/>
</dbReference>
<dbReference type="Gene3D" id="3.30.470.20">
    <property type="entry name" value="ATP-grasp fold, B domain"/>
    <property type="match status" value="1"/>
</dbReference>
<protein>
    <recommendedName>
        <fullName evidence="11">Inositol hexakisphosphate and diphosphoinositol-pentakisphosphate kinase</fullName>
        <ecNumber evidence="11">2.7.4.24</ecNumber>
    </recommendedName>
</protein>
<comment type="catalytic activity">
    <reaction evidence="9">
        <text>5-diphospho-1D-myo-inositol 1,2,3,4,6-pentakisphosphate + ATP + H(+) = 1,5-bis(diphospho)-1D-myo-inositol 2,3,4,6-tetrakisphosphate + ADP</text>
        <dbReference type="Rhea" id="RHEA:10276"/>
        <dbReference type="ChEBI" id="CHEBI:15378"/>
        <dbReference type="ChEBI" id="CHEBI:30616"/>
        <dbReference type="ChEBI" id="CHEBI:58628"/>
        <dbReference type="ChEBI" id="CHEBI:77983"/>
        <dbReference type="ChEBI" id="CHEBI:456216"/>
        <dbReference type="EC" id="2.7.4.24"/>
    </reaction>
    <physiologicalReaction direction="left-to-right" evidence="9">
        <dbReference type="Rhea" id="RHEA:10277"/>
    </physiologicalReaction>
</comment>
<dbReference type="Pfam" id="PF00328">
    <property type="entry name" value="His_Phos_2"/>
    <property type="match status" value="2"/>
</dbReference>
<dbReference type="FunCoup" id="A0A078AQT8">
    <property type="interactions" value="14"/>
</dbReference>
<dbReference type="GO" id="GO:0005524">
    <property type="term" value="F:ATP binding"/>
    <property type="evidence" value="ECO:0007669"/>
    <property type="project" value="UniProtKB-KW"/>
</dbReference>
<dbReference type="GO" id="GO:0005829">
    <property type="term" value="C:cytosol"/>
    <property type="evidence" value="ECO:0007669"/>
    <property type="project" value="UniProtKB-SubCell"/>
</dbReference>
<evidence type="ECO:0000256" key="10">
    <source>
        <dbReference type="ARBA" id="ARBA00034629"/>
    </source>
</evidence>
<dbReference type="InterPro" id="IPR029033">
    <property type="entry name" value="His_PPase_superfam"/>
</dbReference>
<dbReference type="EC" id="2.7.4.24" evidence="11"/>
<feature type="compositionally biased region" description="Polar residues" evidence="12">
    <location>
        <begin position="157"/>
        <end position="166"/>
    </location>
</feature>
<keyword evidence="6 11" id="KW-0547">Nucleotide-binding</keyword>
<comment type="function">
    <text evidence="11">Bifunctional inositol kinase that acts in concert with the IP6K kinases to synthesize the diphosphate group-containing inositol pyrophosphates diphosphoinositol pentakisphosphate, PP-InsP5, and bis-diphosphoinositol tetrakisphosphate, (PP)2-InsP4. PP-InsP5 and (PP)2-InsP4, also respectively called InsP7 and InsP8, may regulate a variety of cellular processes, including apoptosis, vesicle trafficking, cytoskeletal dynamics, and exocytosis. Phosphorylates inositol hexakisphosphate (InsP6).</text>
</comment>
<comment type="similarity">
    <text evidence="2 11">Belongs to the histidine acid phosphatase family. VIP1 subfamily.</text>
</comment>
<dbReference type="InterPro" id="IPR033379">
    <property type="entry name" value="Acid_Pase_AS"/>
</dbReference>
<evidence type="ECO:0000256" key="6">
    <source>
        <dbReference type="ARBA" id="ARBA00022741"/>
    </source>
</evidence>
<evidence type="ECO:0000256" key="9">
    <source>
        <dbReference type="ARBA" id="ARBA00033696"/>
    </source>
</evidence>
<dbReference type="CDD" id="cd07061">
    <property type="entry name" value="HP_HAP_like"/>
    <property type="match status" value="1"/>
</dbReference>
<evidence type="ECO:0000256" key="11">
    <source>
        <dbReference type="RuleBase" id="RU365032"/>
    </source>
</evidence>
<keyword evidence="5 11" id="KW-0808">Transferase</keyword>
<dbReference type="Gene3D" id="3.40.50.1240">
    <property type="entry name" value="Phosphoglycerate mutase-like"/>
    <property type="match status" value="1"/>
</dbReference>
<dbReference type="OMA" id="INWHKIN"/>
<dbReference type="GO" id="GO:0032958">
    <property type="term" value="P:inositol phosphate biosynthetic process"/>
    <property type="evidence" value="ECO:0007669"/>
    <property type="project" value="TreeGrafter"/>
</dbReference>
<feature type="domain" description="ATP-grasp fold RimK-type" evidence="13">
    <location>
        <begin position="306"/>
        <end position="377"/>
    </location>
</feature>
<sequence>MNYQLNFGPMKSILEFISEYEEFEILTFDQDMIFNKPIEKILWDRRKTYKILKQHNIPMATHYFVNRKDTPEMTQDYLESLGEFQKHRGEELIKKAKSWREQFSKVAGQARSSQTDELSNQGQQLIPMNPSITGLGSISPSPSFEEFKLSDQESKKNYSQADNNAGLSGDDQDYSFENHQQDELLYEDQEVGIQEYEDYLIINGKRLDKPYVEKPVNAEDHEVIIYYSSHSPCGAGYNVLFRKTGNYCSQFFPTLEGAQIRQKGSYIYEEFLSTDGFDIKVYTVGADYAHAEARKCPTLDGIVQRDENGKEVRYPVNLTQGEKEIARKIAIAFKQEICGFDMLRSKGQSYVCDVNGFAFVKTSKKFYQDCANQISRIIMKKLFRNWNDPNPTQDQQLLDQIQQQEQRPYRPQEIGTYLKSKWELRSVVAVFRHGDRTPKQKMKMRTKDVCFLKFFDNRPNQKKEVKLKNPRELLKLLEMTKRLVEQILKEHDLVEEYQEDEREKLAKLIQLRNVLERDRFEGLNRKVGSITHINLQIQLRPLVYETVTNSKGEQIEKVIEALFILKWGGELTHAGVKQAIDYGTKFRETMYEDKSGGLLRLHSTYRHDLKCYTSDEGRCQKTAAAFLKGLLQLEGALAPILVIMVRKDEATNLMLDDNSSAEKLMNDIKKKLTALMHQDKPLLEAFQEMFNNTPKQSLQEIMKRLGNPLKRMDQMFNLIQEVTESLKKRLNEETEQLQANSYLITSPNFEKVFNLNYQYSNLEDKQTDRNIQTDTNSEENKDNHSNKHLNIPKQHQQSNKKIEIVKQEIQQNLIRDDKSVAGCEGEQQLLMFKRWRKLEKDFKKKDNTYDISKIPDIWDNIKYDVLHNPHMIDDSRKELFDVAELMSQIIVPMEYGTNAEEKLNIGFKIIHLLLNKIHHDLLWWTSPEWENMNHDFVDEYESWEQKGLDQSRLEGLVKSHWRHMRTRLYFTSASHMYTLLNTLKLGLNQTLIDQSNLKDKEALNNITTIDYMSGIVFRLYENLGLDEDDPDRFKLEIMVNRGAVVENFGENIENHTIPISQEKFIDINKKLTFQDVDKFFKDLLLFKNLEEQNLAKDSENSPNSIDGRDDKVKSNGGSPLLE</sequence>
<reference evidence="14 15" key="1">
    <citation type="submission" date="2014-06" db="EMBL/GenBank/DDBJ databases">
        <authorList>
            <person name="Swart Estienne"/>
        </authorList>
    </citation>
    <scope>NUCLEOTIDE SEQUENCE [LARGE SCALE GENOMIC DNA]</scope>
    <source>
        <strain evidence="14 15">130c</strain>
    </source>
</reference>
<keyword evidence="8 11" id="KW-0067">ATP-binding</keyword>
<dbReference type="OrthoDB" id="18042at2759"/>
<evidence type="ECO:0000256" key="2">
    <source>
        <dbReference type="ARBA" id="ARBA00005609"/>
    </source>
</evidence>
<evidence type="ECO:0000256" key="7">
    <source>
        <dbReference type="ARBA" id="ARBA00022777"/>
    </source>
</evidence>
<name>A0A078AQT8_STYLE</name>
<dbReference type="Proteomes" id="UP000039865">
    <property type="component" value="Unassembled WGS sequence"/>
</dbReference>
<feature type="region of interest" description="Disordered" evidence="12">
    <location>
        <begin position="764"/>
        <end position="799"/>
    </location>
</feature>
<dbReference type="GO" id="GO:0033857">
    <property type="term" value="F:5-diphosphoinositol pentakisphosphate 1-kinase activity"/>
    <property type="evidence" value="ECO:0007669"/>
    <property type="project" value="TreeGrafter"/>
</dbReference>
<proteinExistence type="inferred from homology"/>
<keyword evidence="4" id="KW-0597">Phosphoprotein</keyword>
<keyword evidence="15" id="KW-1185">Reference proteome</keyword>
<evidence type="ECO:0000313" key="14">
    <source>
        <dbReference type="EMBL" id="CDW83263.1"/>
    </source>
</evidence>
<comment type="catalytic activity">
    <reaction evidence="10">
        <text>1D-myo-inositol hexakisphosphate + ATP = 1-diphospho-1D-myo-inositol 2,3,4,5,6-pentakisphosphate + ADP</text>
        <dbReference type="Rhea" id="RHEA:37459"/>
        <dbReference type="ChEBI" id="CHEBI:30616"/>
        <dbReference type="ChEBI" id="CHEBI:58130"/>
        <dbReference type="ChEBI" id="CHEBI:74946"/>
        <dbReference type="ChEBI" id="CHEBI:456216"/>
        <dbReference type="EC" id="2.7.4.24"/>
    </reaction>
    <physiologicalReaction direction="left-to-right" evidence="10">
        <dbReference type="Rhea" id="RHEA:37460"/>
    </physiologicalReaction>
</comment>
<feature type="region of interest" description="Disordered" evidence="12">
    <location>
        <begin position="108"/>
        <end position="174"/>
    </location>
</feature>
<evidence type="ECO:0000256" key="1">
    <source>
        <dbReference type="ARBA" id="ARBA00004514"/>
    </source>
</evidence>
<feature type="region of interest" description="Disordered" evidence="12">
    <location>
        <begin position="1095"/>
        <end position="1122"/>
    </location>
</feature>
<dbReference type="FunFam" id="3.30.470.20:FF:000036">
    <property type="entry name" value="Inositol hexakisphosphate and diphosphoinositol-pentakisphosphate kinase"/>
    <property type="match status" value="1"/>
</dbReference>
<dbReference type="GO" id="GO:0006020">
    <property type="term" value="P:inositol metabolic process"/>
    <property type="evidence" value="ECO:0007669"/>
    <property type="project" value="TreeGrafter"/>
</dbReference>
<dbReference type="GO" id="GO:0052723">
    <property type="term" value="F:inositol hexakisphosphate 1-kinase activity"/>
    <property type="evidence" value="ECO:0007669"/>
    <property type="project" value="RHEA"/>
</dbReference>
<accession>A0A078AQT8</accession>
<dbReference type="InterPro" id="IPR013651">
    <property type="entry name" value="ATP-grasp_RimK-type"/>
</dbReference>